<reference evidence="1 2" key="1">
    <citation type="journal article" date="2010" name="Science">
        <title>Genomic comparison of the ants Camponotus floridanus and Harpegnathos saltator.</title>
        <authorList>
            <person name="Bonasio R."/>
            <person name="Zhang G."/>
            <person name="Ye C."/>
            <person name="Mutti N.S."/>
            <person name="Fang X."/>
            <person name="Qin N."/>
            <person name="Donahue G."/>
            <person name="Yang P."/>
            <person name="Li Q."/>
            <person name="Li C."/>
            <person name="Zhang P."/>
            <person name="Huang Z."/>
            <person name="Berger S.L."/>
            <person name="Reinberg D."/>
            <person name="Wang J."/>
            <person name="Liebig J."/>
        </authorList>
    </citation>
    <scope>NUCLEOTIDE SEQUENCE [LARGE SCALE GENOMIC DNA]</scope>
    <source>
        <strain evidence="2">C129</strain>
    </source>
</reference>
<dbReference type="Proteomes" id="UP000000311">
    <property type="component" value="Unassembled WGS sequence"/>
</dbReference>
<dbReference type="EMBL" id="GL443132">
    <property type="protein sequence ID" value="EFN62514.1"/>
    <property type="molecule type" value="Genomic_DNA"/>
</dbReference>
<name>E2AVM1_CAMFO</name>
<evidence type="ECO:0008006" key="3">
    <source>
        <dbReference type="Google" id="ProtNLM"/>
    </source>
</evidence>
<organism evidence="2">
    <name type="scientific">Camponotus floridanus</name>
    <name type="common">Florida carpenter ant</name>
    <dbReference type="NCBI Taxonomy" id="104421"/>
    <lineage>
        <taxon>Eukaryota</taxon>
        <taxon>Metazoa</taxon>
        <taxon>Ecdysozoa</taxon>
        <taxon>Arthropoda</taxon>
        <taxon>Hexapoda</taxon>
        <taxon>Insecta</taxon>
        <taxon>Pterygota</taxon>
        <taxon>Neoptera</taxon>
        <taxon>Endopterygota</taxon>
        <taxon>Hymenoptera</taxon>
        <taxon>Apocrita</taxon>
        <taxon>Aculeata</taxon>
        <taxon>Formicoidea</taxon>
        <taxon>Formicidae</taxon>
        <taxon>Formicinae</taxon>
        <taxon>Camponotus</taxon>
    </lineage>
</organism>
<evidence type="ECO:0000313" key="2">
    <source>
        <dbReference type="Proteomes" id="UP000000311"/>
    </source>
</evidence>
<sequence>TPEQNGVAERLNRTICKKTQCLL</sequence>
<dbReference type="InParanoid" id="E2AVM1"/>
<proteinExistence type="predicted"/>
<evidence type="ECO:0000313" key="1">
    <source>
        <dbReference type="EMBL" id="EFN62514.1"/>
    </source>
</evidence>
<gene>
    <name evidence="1" type="ORF">EAG_03652</name>
</gene>
<keyword evidence="2" id="KW-1185">Reference proteome</keyword>
<accession>E2AVM1</accession>
<feature type="non-terminal residue" evidence="1">
    <location>
        <position position="1"/>
    </location>
</feature>
<dbReference type="AlphaFoldDB" id="E2AVM1"/>
<protein>
    <recommendedName>
        <fullName evidence="3">Integrase catalytic domain-containing protein</fullName>
    </recommendedName>
</protein>
<feature type="non-terminal residue" evidence="1">
    <location>
        <position position="23"/>
    </location>
</feature>